<keyword evidence="1" id="KW-0472">Membrane</keyword>
<dbReference type="Proteomes" id="UP000886595">
    <property type="component" value="Unassembled WGS sequence"/>
</dbReference>
<protein>
    <submittedName>
        <fullName evidence="2">Uncharacterized protein</fullName>
    </submittedName>
</protein>
<feature type="transmembrane region" description="Helical" evidence="1">
    <location>
        <begin position="60"/>
        <end position="80"/>
    </location>
</feature>
<evidence type="ECO:0000256" key="1">
    <source>
        <dbReference type="SAM" id="Phobius"/>
    </source>
</evidence>
<evidence type="ECO:0000313" key="2">
    <source>
        <dbReference type="EMBL" id="KAG2299081.1"/>
    </source>
</evidence>
<comment type="caution">
    <text evidence="2">The sequence shown here is derived from an EMBL/GenBank/DDBJ whole genome shotgun (WGS) entry which is preliminary data.</text>
</comment>
<evidence type="ECO:0000313" key="3">
    <source>
        <dbReference type="Proteomes" id="UP000886595"/>
    </source>
</evidence>
<dbReference type="EMBL" id="JAAMPC010000008">
    <property type="protein sequence ID" value="KAG2299081.1"/>
    <property type="molecule type" value="Genomic_DNA"/>
</dbReference>
<accession>A0A8X7S3W7</accession>
<reference evidence="2 3" key="1">
    <citation type="submission" date="2020-02" db="EMBL/GenBank/DDBJ databases">
        <authorList>
            <person name="Ma Q."/>
            <person name="Huang Y."/>
            <person name="Song X."/>
            <person name="Pei D."/>
        </authorList>
    </citation>
    <scope>NUCLEOTIDE SEQUENCE [LARGE SCALE GENOMIC DNA]</scope>
    <source>
        <strain evidence="2">Sxm20200214</strain>
        <tissue evidence="2">Leaf</tissue>
    </source>
</reference>
<proteinExistence type="predicted"/>
<keyword evidence="3" id="KW-1185">Reference proteome</keyword>
<dbReference type="AlphaFoldDB" id="A0A8X7S3W7"/>
<keyword evidence="1" id="KW-1133">Transmembrane helix</keyword>
<gene>
    <name evidence="2" type="ORF">Bca52824_035553</name>
</gene>
<organism evidence="2 3">
    <name type="scientific">Brassica carinata</name>
    <name type="common">Ethiopian mustard</name>
    <name type="synonym">Abyssinian cabbage</name>
    <dbReference type="NCBI Taxonomy" id="52824"/>
    <lineage>
        <taxon>Eukaryota</taxon>
        <taxon>Viridiplantae</taxon>
        <taxon>Streptophyta</taxon>
        <taxon>Embryophyta</taxon>
        <taxon>Tracheophyta</taxon>
        <taxon>Spermatophyta</taxon>
        <taxon>Magnoliopsida</taxon>
        <taxon>eudicotyledons</taxon>
        <taxon>Gunneridae</taxon>
        <taxon>Pentapetalae</taxon>
        <taxon>rosids</taxon>
        <taxon>malvids</taxon>
        <taxon>Brassicales</taxon>
        <taxon>Brassicaceae</taxon>
        <taxon>Brassiceae</taxon>
        <taxon>Brassica</taxon>
    </lineage>
</organism>
<name>A0A8X7S3W7_BRACI</name>
<keyword evidence="1" id="KW-0812">Transmembrane</keyword>
<feature type="transmembrane region" description="Helical" evidence="1">
    <location>
        <begin position="32"/>
        <end position="54"/>
    </location>
</feature>
<sequence>MLDKSLRGAWLRGRVSSIVDLRSISGGRAWSALRVSFGSTLLITPMAAYGLVVAGSVCVWFVRACGCWLLLVVGAVSGVWRSSSPSLSP</sequence>